<feature type="region of interest" description="Disordered" evidence="1">
    <location>
        <begin position="270"/>
        <end position="335"/>
    </location>
</feature>
<sequence length="368" mass="41693">MDFRKEIRDFLAHQASEAEAGGAIAADGEKERGNDGGGGGPGVEDGPGGGSEIQNDKLSAYYEKWEHFAKFNVSDEEGEAEERERRQDEEDEAMLREGIPPLTAEEKRNVYDPRRDEEETRKINVVDGDDPAAMAAAGIKPQFEEKTPADLRKLLTDSKVLEAFDGRPRPPRYAYDEILEVQENERRANIIRKMRKEKRERAKAREMMRTGLARGRERQHEGRDMSSRQESVPAAADSYPPNPKVVRKTGAKTEKERVWKDVYERFDQIDLSDSPPDISFDPIRPPPQDHQRPKAPLKGRSSETPGADMKATTPVVPESKQTETAMEEAEDSEDRYVDLVGKLTDMQYKLEARRDAEARRNPKVILES</sequence>
<feature type="region of interest" description="Disordered" evidence="1">
    <location>
        <begin position="71"/>
        <end position="129"/>
    </location>
</feature>
<protein>
    <submittedName>
        <fullName evidence="2">Uncharacterized protein</fullName>
    </submittedName>
</protein>
<feature type="compositionally biased region" description="Gly residues" evidence="1">
    <location>
        <begin position="35"/>
        <end position="51"/>
    </location>
</feature>
<proteinExistence type="predicted"/>
<reference evidence="2" key="1">
    <citation type="submission" date="2021-01" db="EMBL/GenBank/DDBJ databases">
        <authorList>
            <person name="Corre E."/>
            <person name="Pelletier E."/>
            <person name="Niang G."/>
            <person name="Scheremetjew M."/>
            <person name="Finn R."/>
            <person name="Kale V."/>
            <person name="Holt S."/>
            <person name="Cochrane G."/>
            <person name="Meng A."/>
            <person name="Brown T."/>
            <person name="Cohen L."/>
        </authorList>
    </citation>
    <scope>NUCLEOTIDE SEQUENCE</scope>
    <source>
        <strain evidence="2">BC52</strain>
    </source>
</reference>
<dbReference type="AlphaFoldDB" id="A0A7S2VVS2"/>
<evidence type="ECO:0000313" key="2">
    <source>
        <dbReference type="EMBL" id="CAD9652005.1"/>
    </source>
</evidence>
<feature type="region of interest" description="Disordered" evidence="1">
    <location>
        <begin position="192"/>
        <end position="254"/>
    </location>
</feature>
<gene>
    <name evidence="2" type="ORF">NSPH01132_LOCUS1401</name>
</gene>
<feature type="compositionally biased region" description="Basic and acidic residues" evidence="1">
    <location>
        <begin position="1"/>
        <end position="11"/>
    </location>
</feature>
<evidence type="ECO:0000256" key="1">
    <source>
        <dbReference type="SAM" id="MobiDB-lite"/>
    </source>
</evidence>
<feature type="region of interest" description="Disordered" evidence="1">
    <location>
        <begin position="1"/>
        <end position="57"/>
    </location>
</feature>
<feature type="compositionally biased region" description="Basic and acidic residues" evidence="1">
    <location>
        <begin position="104"/>
        <end position="124"/>
    </location>
</feature>
<feature type="compositionally biased region" description="Low complexity" evidence="1">
    <location>
        <begin position="15"/>
        <end position="26"/>
    </location>
</feature>
<name>A0A7S2VVS2_9EUKA</name>
<dbReference type="EMBL" id="HBHC01002343">
    <property type="protein sequence ID" value="CAD9652005.1"/>
    <property type="molecule type" value="Transcribed_RNA"/>
</dbReference>
<organism evidence="2">
    <name type="scientific">Norrisiella sphaerica</name>
    <dbReference type="NCBI Taxonomy" id="552664"/>
    <lineage>
        <taxon>Eukaryota</taxon>
        <taxon>Sar</taxon>
        <taxon>Rhizaria</taxon>
        <taxon>Cercozoa</taxon>
        <taxon>Chlorarachniophyceae</taxon>
        <taxon>Norrisiella</taxon>
    </lineage>
</organism>
<feature type="compositionally biased region" description="Basic and acidic residues" evidence="1">
    <location>
        <begin position="197"/>
        <end position="227"/>
    </location>
</feature>
<accession>A0A7S2VVS2</accession>